<feature type="transmembrane region" description="Helical" evidence="6">
    <location>
        <begin position="184"/>
        <end position="203"/>
    </location>
</feature>
<sequence length="636" mass="70751">MEEPPNSTTETSSLLLSSHPTYRAGESRQRLERQAQEFGLDRARRPTSTMKELFWSDSSFNAAMMHSVGTLGRDEYVDERGSIHLVSLRRRQQQRKRGTVDGAMLSRESNVPSYAKLQDLFEKKSSERGASEALVEAPYEGVDEDDDYEMEDQVEGGSLTAAIFGIIKGTVGPAILYLPRGFEMAGWACAVPALIFATFSYLYSAHRLLECWRVEDARQRLLAQRMGEIHSMFMENKSDNPTGPAQTATLPSSPKPNRGSNRNKWMSSSSELAAFSPKLLTYPELARRAFGNYAFMIEFGIAAMQFGVCLTYLIFVPANLYASCQQLFGWKISRSAFLIGMLLLEIPLTWIRDIRKLTPFNVLATVLIVYGLGSCLIIAFWYSFHNNFDETLPEAILSLPALQPTWFLFIGTAFFVFEGSITLVVPLQEAVYKKEDRDRFPKINQQVTSGIVAFYIFFALICWASFDDRVKTALTASLPEGLYATTVQFAYSIAVIFTYPLQAFPAMEVTLKNVVTTAKSKSSSAEKNSSYRSKEGDDETKRQIWRRNGLATLLNVGLGIIAVIAIDYLGNVVSLLGSLVGMPIALVYPPIMHTILVQDAPSSARYMNYFVAGIGGFATVAASYATIVNWNEGGES</sequence>
<evidence type="ECO:0000256" key="3">
    <source>
        <dbReference type="ARBA" id="ARBA00022989"/>
    </source>
</evidence>
<keyword evidence="2 6" id="KW-0812">Transmembrane</keyword>
<evidence type="ECO:0000256" key="2">
    <source>
        <dbReference type="ARBA" id="ARBA00022692"/>
    </source>
</evidence>
<evidence type="ECO:0000256" key="6">
    <source>
        <dbReference type="SAM" id="Phobius"/>
    </source>
</evidence>
<protein>
    <submittedName>
        <fullName evidence="9">Transmembrane amino acid transporter</fullName>
    </submittedName>
</protein>
<feature type="domain" description="Amino acid transporter transmembrane" evidence="7">
    <location>
        <begin position="277"/>
        <end position="627"/>
    </location>
</feature>
<evidence type="ECO:0000256" key="1">
    <source>
        <dbReference type="ARBA" id="ARBA00004141"/>
    </source>
</evidence>
<feature type="transmembrane region" description="Helical" evidence="6">
    <location>
        <begin position="360"/>
        <end position="384"/>
    </location>
</feature>
<evidence type="ECO:0000256" key="4">
    <source>
        <dbReference type="ARBA" id="ARBA00023136"/>
    </source>
</evidence>
<feature type="domain" description="Amino acid transporter transmembrane" evidence="7">
    <location>
        <begin position="156"/>
        <end position="216"/>
    </location>
</feature>
<feature type="transmembrane region" description="Helical" evidence="6">
    <location>
        <begin position="293"/>
        <end position="315"/>
    </location>
</feature>
<feature type="transmembrane region" description="Helical" evidence="6">
    <location>
        <begin position="447"/>
        <end position="466"/>
    </location>
</feature>
<feature type="transmembrane region" description="Helical" evidence="6">
    <location>
        <begin position="481"/>
        <end position="501"/>
    </location>
</feature>
<dbReference type="EMBL" id="JAGRRH010000098">
    <property type="protein sequence ID" value="KAG7336999.1"/>
    <property type="molecule type" value="Genomic_DNA"/>
</dbReference>
<evidence type="ECO:0000259" key="7">
    <source>
        <dbReference type="Pfam" id="PF01490"/>
    </source>
</evidence>
<keyword evidence="4 6" id="KW-0472">Membrane</keyword>
<dbReference type="PANTHER" id="PTHR22950">
    <property type="entry name" value="AMINO ACID TRANSPORTER"/>
    <property type="match status" value="1"/>
</dbReference>
<dbReference type="OrthoDB" id="1684102at2759"/>
<dbReference type="InterPro" id="IPR013057">
    <property type="entry name" value="AA_transpt_TM"/>
</dbReference>
<reference evidence="9" key="2">
    <citation type="submission" date="2021-04" db="EMBL/GenBank/DDBJ databases">
        <authorList>
            <person name="Podell S."/>
        </authorList>
    </citation>
    <scope>NUCLEOTIDE SEQUENCE</scope>
    <source>
        <strain evidence="9">Hildebrandi</strain>
    </source>
</reference>
<dbReference type="GO" id="GO:0015179">
    <property type="term" value="F:L-amino acid transmembrane transporter activity"/>
    <property type="evidence" value="ECO:0007669"/>
    <property type="project" value="TreeGrafter"/>
</dbReference>
<evidence type="ECO:0000313" key="10">
    <source>
        <dbReference type="Proteomes" id="UP000693970"/>
    </source>
</evidence>
<evidence type="ECO:0000256" key="5">
    <source>
        <dbReference type="SAM" id="MobiDB-lite"/>
    </source>
</evidence>
<feature type="region of interest" description="Disordered" evidence="5">
    <location>
        <begin position="234"/>
        <end position="265"/>
    </location>
</feature>
<keyword evidence="3 6" id="KW-1133">Transmembrane helix</keyword>
<feature type="transmembrane region" description="Helical" evidence="6">
    <location>
        <begin position="609"/>
        <end position="630"/>
    </location>
</feature>
<dbReference type="Pfam" id="PF01490">
    <property type="entry name" value="Aa_trans"/>
    <property type="match status" value="2"/>
</dbReference>
<accession>A0A9K3L3D2</accession>
<feature type="transmembrane region" description="Helical" evidence="6">
    <location>
        <begin position="575"/>
        <end position="597"/>
    </location>
</feature>
<keyword evidence="10" id="KW-1185">Reference proteome</keyword>
<dbReference type="GO" id="GO:0016020">
    <property type="term" value="C:membrane"/>
    <property type="evidence" value="ECO:0007669"/>
    <property type="project" value="UniProtKB-SubCell"/>
</dbReference>
<organism evidence="9 10">
    <name type="scientific">Nitzschia inconspicua</name>
    <dbReference type="NCBI Taxonomy" id="303405"/>
    <lineage>
        <taxon>Eukaryota</taxon>
        <taxon>Sar</taxon>
        <taxon>Stramenopiles</taxon>
        <taxon>Ochrophyta</taxon>
        <taxon>Bacillariophyta</taxon>
        <taxon>Bacillariophyceae</taxon>
        <taxon>Bacillariophycidae</taxon>
        <taxon>Bacillariales</taxon>
        <taxon>Bacillariaceae</taxon>
        <taxon>Nitzschia</taxon>
    </lineage>
</organism>
<proteinExistence type="predicted"/>
<dbReference type="EMBL" id="JAGRRH010000016">
    <property type="protein sequence ID" value="KAG7354006.1"/>
    <property type="molecule type" value="Genomic_DNA"/>
</dbReference>
<name>A0A9K3L3D2_9STRA</name>
<comment type="subcellular location">
    <subcellularLocation>
        <location evidence="1">Membrane</location>
        <topology evidence="1">Multi-pass membrane protein</topology>
    </subcellularLocation>
</comment>
<feature type="transmembrane region" description="Helical" evidence="6">
    <location>
        <begin position="327"/>
        <end position="348"/>
    </location>
</feature>
<feature type="region of interest" description="Disordered" evidence="5">
    <location>
        <begin position="1"/>
        <end position="30"/>
    </location>
</feature>
<gene>
    <name evidence="9" type="ORF">IV203_003362</name>
    <name evidence="8" type="ORF">IV203_017538</name>
</gene>
<reference evidence="9" key="1">
    <citation type="journal article" date="2021" name="Sci. Rep.">
        <title>Diploid genomic architecture of Nitzschia inconspicua, an elite biomass production diatom.</title>
        <authorList>
            <person name="Oliver A."/>
            <person name="Podell S."/>
            <person name="Pinowska A."/>
            <person name="Traller J.C."/>
            <person name="Smith S.R."/>
            <person name="McClure R."/>
            <person name="Beliaev A."/>
            <person name="Bohutskyi P."/>
            <person name="Hill E.A."/>
            <person name="Rabines A."/>
            <person name="Zheng H."/>
            <person name="Allen L.Z."/>
            <person name="Kuo A."/>
            <person name="Grigoriev I.V."/>
            <person name="Allen A.E."/>
            <person name="Hazlebeck D."/>
            <person name="Allen E.E."/>
        </authorList>
    </citation>
    <scope>NUCLEOTIDE SEQUENCE</scope>
    <source>
        <strain evidence="9">Hildebrandi</strain>
    </source>
</reference>
<comment type="caution">
    <text evidence="9">The sequence shown here is derived from an EMBL/GenBank/DDBJ whole genome shotgun (WGS) entry which is preliminary data.</text>
</comment>
<evidence type="ECO:0000313" key="9">
    <source>
        <dbReference type="EMBL" id="KAG7354006.1"/>
    </source>
</evidence>
<dbReference type="AlphaFoldDB" id="A0A9K3L3D2"/>
<dbReference type="PANTHER" id="PTHR22950:SF666">
    <property type="entry name" value="VACUOLAR AMINO ACID TRANSPORTER 4"/>
    <property type="match status" value="1"/>
</dbReference>
<feature type="compositionally biased region" description="Low complexity" evidence="5">
    <location>
        <begin position="1"/>
        <end position="21"/>
    </location>
</feature>
<feature type="transmembrane region" description="Helical" evidence="6">
    <location>
        <begin position="404"/>
        <end position="427"/>
    </location>
</feature>
<evidence type="ECO:0000313" key="8">
    <source>
        <dbReference type="EMBL" id="KAG7336999.1"/>
    </source>
</evidence>
<feature type="transmembrane region" description="Helical" evidence="6">
    <location>
        <begin position="550"/>
        <end position="569"/>
    </location>
</feature>
<feature type="compositionally biased region" description="Polar residues" evidence="5">
    <location>
        <begin position="239"/>
        <end position="252"/>
    </location>
</feature>
<dbReference type="Proteomes" id="UP000693970">
    <property type="component" value="Unassembled WGS sequence"/>
</dbReference>